<dbReference type="InterPro" id="IPR049458">
    <property type="entry name" value="EpsG-like"/>
</dbReference>
<reference evidence="2" key="1">
    <citation type="journal article" date="2020" name="mSystems">
        <title>Genome- and Community-Level Interaction Insights into Carbon Utilization and Element Cycling Functions of Hydrothermarchaeota in Hydrothermal Sediment.</title>
        <authorList>
            <person name="Zhou Z."/>
            <person name="Liu Y."/>
            <person name="Xu W."/>
            <person name="Pan J."/>
            <person name="Luo Z.H."/>
            <person name="Li M."/>
        </authorList>
    </citation>
    <scope>NUCLEOTIDE SEQUENCE [LARGE SCALE GENOMIC DNA]</scope>
    <source>
        <strain evidence="2">SpSt-500</strain>
    </source>
</reference>
<feature type="transmembrane region" description="Helical" evidence="1">
    <location>
        <begin position="142"/>
        <end position="157"/>
    </location>
</feature>
<feature type="transmembrane region" description="Helical" evidence="1">
    <location>
        <begin position="111"/>
        <end position="130"/>
    </location>
</feature>
<feature type="transmembrane region" description="Helical" evidence="1">
    <location>
        <begin position="7"/>
        <end position="26"/>
    </location>
</feature>
<evidence type="ECO:0008006" key="3">
    <source>
        <dbReference type="Google" id="ProtNLM"/>
    </source>
</evidence>
<sequence>MQRTRENITGHWIIFFIWPFGALLRAVKNIKTRWAKNLIWAFCAYFGFTMVTASEGADYTRYVQWLKIMNQQSFDFKVLGNMMFAETNAFVDLLQPLVTFIVAQFTDDGRILYAMFGLVFGYFYSGNIFYLSRHINFRRTNWSLFLLIIFSIIVPFWEINGFRFWTAAHIFLYGALPYLFERNKSSLIWVWLSLLVHFSFFLPAVIFTINIFFGNRLNIYFILFIVSLTVSELDLRGLSNTLSFYAPEFLLPKIRSYLNPDYAERIAEQVAQTNWYVGWSLKGMKYAITILFFYLFLFQKSIIMKNEKVVSLFSFSLLFTAFSNITSLVPSGGRFVTVSFLFSITFLIMLTNHILILKRLKPILVLCIPAFILFFIVKMRMGFDFIGFAAIVGNPFISGLFNNDIPLIDLIK</sequence>
<dbReference type="AlphaFoldDB" id="A0A832DHH5"/>
<keyword evidence="1" id="KW-0812">Transmembrane</keyword>
<organism evidence="2">
    <name type="scientific">Ignavibacterium album</name>
    <dbReference type="NCBI Taxonomy" id="591197"/>
    <lineage>
        <taxon>Bacteria</taxon>
        <taxon>Pseudomonadati</taxon>
        <taxon>Ignavibacteriota</taxon>
        <taxon>Ignavibacteria</taxon>
        <taxon>Ignavibacteriales</taxon>
        <taxon>Ignavibacteriaceae</taxon>
        <taxon>Ignavibacterium</taxon>
    </lineage>
</organism>
<feature type="transmembrane region" description="Helical" evidence="1">
    <location>
        <begin position="335"/>
        <end position="356"/>
    </location>
</feature>
<feature type="transmembrane region" description="Helical" evidence="1">
    <location>
        <begin position="309"/>
        <end position="329"/>
    </location>
</feature>
<protein>
    <recommendedName>
        <fullName evidence="3">EpsG family protein</fullName>
    </recommendedName>
</protein>
<evidence type="ECO:0000256" key="1">
    <source>
        <dbReference type="SAM" id="Phobius"/>
    </source>
</evidence>
<proteinExistence type="predicted"/>
<name>A0A832DHH5_9BACT</name>
<feature type="transmembrane region" description="Helical" evidence="1">
    <location>
        <begin position="363"/>
        <end position="379"/>
    </location>
</feature>
<gene>
    <name evidence="2" type="ORF">ENS56_12080</name>
</gene>
<evidence type="ECO:0000313" key="2">
    <source>
        <dbReference type="EMBL" id="HGT48769.1"/>
    </source>
</evidence>
<feature type="transmembrane region" description="Helical" evidence="1">
    <location>
        <begin position="276"/>
        <end position="297"/>
    </location>
</feature>
<comment type="caution">
    <text evidence="2">The sequence shown here is derived from an EMBL/GenBank/DDBJ whole genome shotgun (WGS) entry which is preliminary data.</text>
</comment>
<accession>A0A832DHH5</accession>
<feature type="transmembrane region" description="Helical" evidence="1">
    <location>
        <begin position="38"/>
        <end position="57"/>
    </location>
</feature>
<keyword evidence="1" id="KW-0472">Membrane</keyword>
<feature type="transmembrane region" description="Helical" evidence="1">
    <location>
        <begin position="187"/>
        <end position="213"/>
    </location>
</feature>
<dbReference type="EMBL" id="DSVI01000019">
    <property type="protein sequence ID" value="HGT48769.1"/>
    <property type="molecule type" value="Genomic_DNA"/>
</dbReference>
<keyword evidence="1" id="KW-1133">Transmembrane helix</keyword>
<dbReference type="Pfam" id="PF14897">
    <property type="entry name" value="EpsG"/>
    <property type="match status" value="1"/>
</dbReference>